<dbReference type="AlphaFoldDB" id="A0A2N0YWV0"/>
<keyword evidence="2" id="KW-1185">Reference proteome</keyword>
<evidence type="ECO:0000313" key="2">
    <source>
        <dbReference type="Proteomes" id="UP000233375"/>
    </source>
</evidence>
<evidence type="ECO:0000313" key="1">
    <source>
        <dbReference type="EMBL" id="PKG21728.1"/>
    </source>
</evidence>
<protein>
    <submittedName>
        <fullName evidence="1">Cyclic lactone autoinducer peptide</fullName>
    </submittedName>
</protein>
<dbReference type="Proteomes" id="UP000233375">
    <property type="component" value="Unassembled WGS sequence"/>
</dbReference>
<sequence length="41" mass="4572">MKKAVAKTVSNMTMSLSRVFVQASSPLIHMPKIPESLKKQK</sequence>
<proteinExistence type="predicted"/>
<organism evidence="1 2">
    <name type="scientific">Niallia nealsonii</name>
    <dbReference type="NCBI Taxonomy" id="115979"/>
    <lineage>
        <taxon>Bacteria</taxon>
        <taxon>Bacillati</taxon>
        <taxon>Bacillota</taxon>
        <taxon>Bacilli</taxon>
        <taxon>Bacillales</taxon>
        <taxon>Bacillaceae</taxon>
        <taxon>Niallia</taxon>
    </lineage>
</organism>
<gene>
    <name evidence="1" type="ORF">CWS01_21045</name>
</gene>
<name>A0A2N0YWV0_9BACI</name>
<reference evidence="1 2" key="1">
    <citation type="journal article" date="2003" name="Int. J. Syst. Evol. Microbiol.">
        <title>Bacillus nealsonii sp. nov., isolated from a spacecraft-assembly facility, whose spores are gamma-radiation resistant.</title>
        <authorList>
            <person name="Venkateswaran K."/>
            <person name="Kempf M."/>
            <person name="Chen F."/>
            <person name="Satomi M."/>
            <person name="Nicholson W."/>
            <person name="Kern R."/>
        </authorList>
    </citation>
    <scope>NUCLEOTIDE SEQUENCE [LARGE SCALE GENOMIC DNA]</scope>
    <source>
        <strain evidence="1 2">FO-92</strain>
    </source>
</reference>
<dbReference type="EMBL" id="PISE01000065">
    <property type="protein sequence ID" value="PKG21728.1"/>
    <property type="molecule type" value="Genomic_DNA"/>
</dbReference>
<comment type="caution">
    <text evidence="1">The sequence shown here is derived from an EMBL/GenBank/DDBJ whole genome shotgun (WGS) entry which is preliminary data.</text>
</comment>
<dbReference type="RefSeq" id="WP_101179321.1">
    <property type="nucleotide sequence ID" value="NZ_PISE01000065.1"/>
</dbReference>
<dbReference type="OrthoDB" id="2920830at2"/>
<accession>A0A2N0YWV0</accession>